<dbReference type="InterPro" id="IPR001680">
    <property type="entry name" value="WD40_rpt"/>
</dbReference>
<reference evidence="6" key="1">
    <citation type="submission" date="2024-01" db="EMBL/GenBank/DDBJ databases">
        <title>Bank of Algae and Cyanobacteria of the Azores (BACA) strain genomes.</title>
        <authorList>
            <person name="Luz R."/>
            <person name="Cordeiro R."/>
            <person name="Fonseca A."/>
            <person name="Goncalves V."/>
        </authorList>
    </citation>
    <scope>NUCLEOTIDE SEQUENCE</scope>
    <source>
        <strain evidence="6">BACA0141</strain>
    </source>
</reference>
<dbReference type="EMBL" id="JAZBJZ010000147">
    <property type="protein sequence ID" value="MEE3719593.1"/>
    <property type="molecule type" value="Genomic_DNA"/>
</dbReference>
<dbReference type="InterPro" id="IPR058651">
    <property type="entry name" value="HTH_VMAP-M9"/>
</dbReference>
<feature type="repeat" description="WD" evidence="3">
    <location>
        <begin position="689"/>
        <end position="730"/>
    </location>
</feature>
<feature type="repeat" description="WD" evidence="3">
    <location>
        <begin position="816"/>
        <end position="857"/>
    </location>
</feature>
<feature type="repeat" description="WD" evidence="3">
    <location>
        <begin position="941"/>
        <end position="982"/>
    </location>
</feature>
<dbReference type="Pfam" id="PF00400">
    <property type="entry name" value="WD40"/>
    <property type="match status" value="14"/>
</dbReference>
<dbReference type="SUPFAM" id="SSF141571">
    <property type="entry name" value="Pentapeptide repeat-like"/>
    <property type="match status" value="1"/>
</dbReference>
<dbReference type="InterPro" id="IPR015943">
    <property type="entry name" value="WD40/YVTN_repeat-like_dom_sf"/>
</dbReference>
<feature type="repeat" description="WD" evidence="3">
    <location>
        <begin position="1108"/>
        <end position="1149"/>
    </location>
</feature>
<keyword evidence="7" id="KW-1185">Reference proteome</keyword>
<dbReference type="SUPFAM" id="SSF52540">
    <property type="entry name" value="P-loop containing nucleoside triphosphate hydrolases"/>
    <property type="match status" value="1"/>
</dbReference>
<dbReference type="CDD" id="cd00200">
    <property type="entry name" value="WD40"/>
    <property type="match status" value="3"/>
</dbReference>
<dbReference type="SUPFAM" id="SSF50998">
    <property type="entry name" value="Quinoprotein alcohol dehydrogenase-like"/>
    <property type="match status" value="1"/>
</dbReference>
<evidence type="ECO:0000313" key="6">
    <source>
        <dbReference type="EMBL" id="MEE3719593.1"/>
    </source>
</evidence>
<dbReference type="GO" id="GO:0043531">
    <property type="term" value="F:ADP binding"/>
    <property type="evidence" value="ECO:0007669"/>
    <property type="project" value="InterPro"/>
</dbReference>
<keyword evidence="2" id="KW-0677">Repeat</keyword>
<dbReference type="PANTHER" id="PTHR19879:SF9">
    <property type="entry name" value="TRANSCRIPTION INITIATION FACTOR TFIID SUBUNIT 5"/>
    <property type="match status" value="1"/>
</dbReference>
<dbReference type="Gene3D" id="3.40.50.300">
    <property type="entry name" value="P-loop containing nucleotide triphosphate hydrolases"/>
    <property type="match status" value="1"/>
</dbReference>
<feature type="domain" description="vWA-MoxR associated protein N-terminal HTH" evidence="5">
    <location>
        <begin position="1"/>
        <end position="80"/>
    </location>
</feature>
<dbReference type="Pfam" id="PF26355">
    <property type="entry name" value="HTH_VMAP-M9"/>
    <property type="match status" value="1"/>
</dbReference>
<keyword evidence="1 3" id="KW-0853">WD repeat</keyword>
<evidence type="ECO:0000313" key="7">
    <source>
        <dbReference type="Proteomes" id="UP001333818"/>
    </source>
</evidence>
<dbReference type="InterPro" id="IPR020472">
    <property type="entry name" value="WD40_PAC1"/>
</dbReference>
<dbReference type="InterPro" id="IPR002182">
    <property type="entry name" value="NB-ARC"/>
</dbReference>
<protein>
    <submittedName>
        <fullName evidence="6">NB-ARC domain-containing protein</fullName>
    </submittedName>
</protein>
<name>A0AAW9Q9C2_9CYAN</name>
<feature type="repeat" description="WD" evidence="3">
    <location>
        <begin position="1066"/>
        <end position="1107"/>
    </location>
</feature>
<dbReference type="Pfam" id="PF00931">
    <property type="entry name" value="NB-ARC"/>
    <property type="match status" value="1"/>
</dbReference>
<dbReference type="PROSITE" id="PS00678">
    <property type="entry name" value="WD_REPEATS_1"/>
    <property type="match status" value="7"/>
</dbReference>
<dbReference type="PANTHER" id="PTHR19879">
    <property type="entry name" value="TRANSCRIPTION INITIATION FACTOR TFIID"/>
    <property type="match status" value="1"/>
</dbReference>
<dbReference type="PROSITE" id="PS50082">
    <property type="entry name" value="WD_REPEATS_2"/>
    <property type="match status" value="12"/>
</dbReference>
<comment type="caution">
    <text evidence="6">The sequence shown here is derived from an EMBL/GenBank/DDBJ whole genome shotgun (WGS) entry which is preliminary data.</text>
</comment>
<proteinExistence type="predicted"/>
<feature type="repeat" description="WD" evidence="3">
    <location>
        <begin position="1024"/>
        <end position="1065"/>
    </location>
</feature>
<dbReference type="PRINTS" id="PR00364">
    <property type="entry name" value="DISEASERSIST"/>
</dbReference>
<dbReference type="Gene3D" id="2.130.10.10">
    <property type="entry name" value="YVTN repeat-like/Quinoprotein amine dehydrogenase"/>
    <property type="match status" value="5"/>
</dbReference>
<dbReference type="InterPro" id="IPR019775">
    <property type="entry name" value="WD40_repeat_CS"/>
</dbReference>
<evidence type="ECO:0000259" key="5">
    <source>
        <dbReference type="Pfam" id="PF26355"/>
    </source>
</evidence>
<feature type="domain" description="NB-ARC" evidence="4">
    <location>
        <begin position="141"/>
        <end position="228"/>
    </location>
</feature>
<dbReference type="RefSeq" id="WP_330486029.1">
    <property type="nucleotide sequence ID" value="NZ_JAZBJZ010000147.1"/>
</dbReference>
<dbReference type="AlphaFoldDB" id="A0AAW9Q9C2"/>
<dbReference type="InterPro" id="IPR036322">
    <property type="entry name" value="WD40_repeat_dom_sf"/>
</dbReference>
<evidence type="ECO:0000259" key="4">
    <source>
        <dbReference type="Pfam" id="PF00931"/>
    </source>
</evidence>
<dbReference type="SUPFAM" id="SSF50978">
    <property type="entry name" value="WD40 repeat-like"/>
    <property type="match status" value="1"/>
</dbReference>
<dbReference type="Proteomes" id="UP001333818">
    <property type="component" value="Unassembled WGS sequence"/>
</dbReference>
<evidence type="ECO:0000256" key="1">
    <source>
        <dbReference type="ARBA" id="ARBA00022574"/>
    </source>
</evidence>
<evidence type="ECO:0000256" key="2">
    <source>
        <dbReference type="ARBA" id="ARBA00022737"/>
    </source>
</evidence>
<evidence type="ECO:0000256" key="3">
    <source>
        <dbReference type="PROSITE-ProRule" id="PRU00221"/>
    </source>
</evidence>
<feature type="repeat" description="WD" evidence="3">
    <location>
        <begin position="781"/>
        <end position="815"/>
    </location>
</feature>
<sequence length="1184" mass="132519">MDTDEALIFLDTFLGQVRLNNVQELVFRRVWEGWKYAAIAESSGYDADYIKFVGSNLWKLLSKAIGEEITKSNVRSILRRKRLAANSKSQIRSSDTNVSSLDGNGNYVTRNHEWEEVPDRSIFYGRIDELAELERFIADRSCLIALLGMGGIGKTALALKLAERVQERFEFSIWHSLRNAPPLGKLLDDSIEFLTKGQDISSSDPIENKIARLIEHLRSHRCLLVLDNFETIFREGDSAGCYREGYEDYGNLLNAIAEESHQSCLILTSREKPKEIALLEAKHATVRSLQLSGLQTEACIKMLTEHRLLGSENAMSALSNRYQGNPLALKIVSNSIRELFIGQIDRFLAEDISAFNKIWILLEQQFQRLSDLEQQIMYWLAINREPVLPSELHEDIVPPVPKRKLFEALESLARRSLIEQSHTGLTQQQVVMEFVTEKLIETIHIELQTDEIQFFDRYALYKATVKDYVRDSQVRMILEPVLANLRINLSLAEIEAKLKDKIAKIRQEKRTRYGASNAIALLWKAEIDLSGYDLSGLTIRQAYFQDVCLHGVNFSGSHFFKSTFNESSSNFVSVEFSPDGNYLASSDNGGTIYIRDLDGRVVKRLEGHFGWVWATRFSNDSKVLASCCSDGKIKVWDVSTGQCLHTFDSNKMTSWLIGFSPDGKRVASGCGDCSVKLWDVCSGECVKTLLGHTKVASSVTFTPDGTILASGSEDGSINLWDVEKAELLKTLIGHKNRIWAIAVSPDGKLLASGSLDATVKIWDIATGECSATLQGDRLKSIYSIAFHPHGKILAVSGEHSSISLWDVSSRECIQTLHGHRMCVWSIAFNPRGSVLASASNDQTLKLWDLNRGSNFRSIKGFKNCFFSVSFSPDGKFLLIGGNDKRLRLYDRSHNLFKTVKAHDDNIMCLSFSKDGNLLASCSQDGSIMIWDSASWKCLRTIRGGREPIFSVNFSPNRQFLVSGGLDTSLKVWNPDNGELLKAIDSGTGIVCSVCYSPDGKMLASSHGSDIKLWDTTTWECLKTLREHQDIIFDLAFSSDSQTLVSASFDSTIELWDVDMGICKHTFQGHTQPAVKAKLNPLENLVASCSHDGMLRVWDRNTGDCLHVLSGHTNGIYDIAFHPKENLLASVSHDETIRLWDVEQGKNLKVIKPERIYEGMNVTKVKGLNQSQIATLTELGAVLSK</sequence>
<feature type="repeat" description="WD" evidence="3">
    <location>
        <begin position="605"/>
        <end position="646"/>
    </location>
</feature>
<dbReference type="PRINTS" id="PR00320">
    <property type="entry name" value="GPROTEINBRPT"/>
</dbReference>
<gene>
    <name evidence="6" type="ORF">V2H45_22890</name>
</gene>
<accession>A0AAW9Q9C2</accession>
<dbReference type="PROSITE" id="PS50294">
    <property type="entry name" value="WD_REPEATS_REGION"/>
    <property type="match status" value="10"/>
</dbReference>
<feature type="repeat" description="WD" evidence="3">
    <location>
        <begin position="899"/>
        <end position="940"/>
    </location>
</feature>
<feature type="repeat" description="WD" evidence="3">
    <location>
        <begin position="731"/>
        <end position="772"/>
    </location>
</feature>
<dbReference type="InterPro" id="IPR011047">
    <property type="entry name" value="Quinoprotein_ADH-like_sf"/>
</dbReference>
<dbReference type="InterPro" id="IPR027417">
    <property type="entry name" value="P-loop_NTPase"/>
</dbReference>
<organism evidence="6 7">
    <name type="scientific">Tumidithrix elongata BACA0141</name>
    <dbReference type="NCBI Taxonomy" id="2716417"/>
    <lineage>
        <taxon>Bacteria</taxon>
        <taxon>Bacillati</taxon>
        <taxon>Cyanobacteriota</taxon>
        <taxon>Cyanophyceae</taxon>
        <taxon>Pseudanabaenales</taxon>
        <taxon>Pseudanabaenaceae</taxon>
        <taxon>Tumidithrix</taxon>
        <taxon>Tumidithrix elongata</taxon>
    </lineage>
</organism>
<dbReference type="SMART" id="SM00320">
    <property type="entry name" value="WD40"/>
    <property type="match status" value="14"/>
</dbReference>
<feature type="repeat" description="WD" evidence="3">
    <location>
        <begin position="858"/>
        <end position="890"/>
    </location>
</feature>
<feature type="repeat" description="WD" evidence="3">
    <location>
        <begin position="657"/>
        <end position="688"/>
    </location>
</feature>